<sequence length="137" mass="16064">MGYTNEMIIDYLKKHDIRPSTIRIKVLNYLLNNRIHPTVDDIYKNLIEDIPTLSKTSIYNTLDLFLEKGVVKVLALWEKELRYDIDTNLHGHFKCEKCGKVYDFPISSNILSQNKLEGFKINDKNIHLYGICKECNK</sequence>
<evidence type="ECO:0000256" key="4">
    <source>
        <dbReference type="ARBA" id="ARBA00023015"/>
    </source>
</evidence>
<organism evidence="8 9">
    <name type="scientific">[Clostridium] ultunense Esp</name>
    <dbReference type="NCBI Taxonomy" id="1288971"/>
    <lineage>
        <taxon>Bacteria</taxon>
        <taxon>Bacillati</taxon>
        <taxon>Bacillota</taxon>
        <taxon>Tissierellia</taxon>
        <taxon>Tissierellales</taxon>
        <taxon>Tepidimicrobiaceae</taxon>
        <taxon>Schnuerera</taxon>
    </lineage>
</organism>
<dbReference type="CDD" id="cd07153">
    <property type="entry name" value="Fur_like"/>
    <property type="match status" value="1"/>
</dbReference>
<keyword evidence="5" id="KW-0238">DNA-binding</keyword>
<evidence type="ECO:0000256" key="3">
    <source>
        <dbReference type="ARBA" id="ARBA00022833"/>
    </source>
</evidence>
<keyword evidence="3 7" id="KW-0862">Zinc</keyword>
<dbReference type="RefSeq" id="WP_005584511.1">
    <property type="nucleotide sequence ID" value="NZ_LT669839.1"/>
</dbReference>
<dbReference type="HOGENOM" id="CLU_096072_4_2_9"/>
<evidence type="ECO:0000256" key="1">
    <source>
        <dbReference type="ARBA" id="ARBA00007957"/>
    </source>
</evidence>
<evidence type="ECO:0000256" key="7">
    <source>
        <dbReference type="PIRSR" id="PIRSR602481-1"/>
    </source>
</evidence>
<keyword evidence="4" id="KW-0805">Transcription regulation</keyword>
<accession>M1YVN6</accession>
<dbReference type="InterPro" id="IPR002481">
    <property type="entry name" value="FUR"/>
</dbReference>
<dbReference type="GO" id="GO:0000976">
    <property type="term" value="F:transcription cis-regulatory region binding"/>
    <property type="evidence" value="ECO:0007669"/>
    <property type="project" value="TreeGrafter"/>
</dbReference>
<keyword evidence="9" id="KW-1185">Reference proteome</keyword>
<name>M1YVN6_9FIRM</name>
<gene>
    <name evidence="8" type="primary">Fur</name>
    <name evidence="8" type="ORF">CUESP1_1330</name>
</gene>
<dbReference type="InterPro" id="IPR036388">
    <property type="entry name" value="WH-like_DNA-bd_sf"/>
</dbReference>
<comment type="cofactor">
    <cofactor evidence="7">
        <name>Zn(2+)</name>
        <dbReference type="ChEBI" id="CHEBI:29105"/>
    </cofactor>
    <text evidence="7">Binds 1 zinc ion per subunit.</text>
</comment>
<dbReference type="GO" id="GO:1900376">
    <property type="term" value="P:regulation of secondary metabolite biosynthetic process"/>
    <property type="evidence" value="ECO:0007669"/>
    <property type="project" value="TreeGrafter"/>
</dbReference>
<dbReference type="Gene3D" id="1.10.10.10">
    <property type="entry name" value="Winged helix-like DNA-binding domain superfamily/Winged helix DNA-binding domain"/>
    <property type="match status" value="1"/>
</dbReference>
<dbReference type="Proteomes" id="UP000245423">
    <property type="component" value="Chromosome 1"/>
</dbReference>
<feature type="binding site" evidence="7">
    <location>
        <position position="132"/>
    </location>
    <ligand>
        <name>Zn(2+)</name>
        <dbReference type="ChEBI" id="CHEBI:29105"/>
    </ligand>
</feature>
<dbReference type="GO" id="GO:0008270">
    <property type="term" value="F:zinc ion binding"/>
    <property type="evidence" value="ECO:0007669"/>
    <property type="project" value="TreeGrafter"/>
</dbReference>
<dbReference type="PANTHER" id="PTHR33202:SF8">
    <property type="entry name" value="PEROXIDE-RESPONSIVE REPRESSOR PERR"/>
    <property type="match status" value="1"/>
</dbReference>
<dbReference type="EMBL" id="LT669839">
    <property type="protein sequence ID" value="SHD76702.1"/>
    <property type="molecule type" value="Genomic_DNA"/>
</dbReference>
<dbReference type="Gene3D" id="3.30.1490.190">
    <property type="match status" value="1"/>
</dbReference>
<dbReference type="AlphaFoldDB" id="M1YVN6"/>
<evidence type="ECO:0000256" key="6">
    <source>
        <dbReference type="ARBA" id="ARBA00023163"/>
    </source>
</evidence>
<keyword evidence="7" id="KW-0479">Metal-binding</keyword>
<feature type="binding site" evidence="7">
    <location>
        <position position="135"/>
    </location>
    <ligand>
        <name>Zn(2+)</name>
        <dbReference type="ChEBI" id="CHEBI:29105"/>
    </ligand>
</feature>
<dbReference type="GO" id="GO:0045892">
    <property type="term" value="P:negative regulation of DNA-templated transcription"/>
    <property type="evidence" value="ECO:0007669"/>
    <property type="project" value="TreeGrafter"/>
</dbReference>
<dbReference type="PANTHER" id="PTHR33202">
    <property type="entry name" value="ZINC UPTAKE REGULATION PROTEIN"/>
    <property type="match status" value="1"/>
</dbReference>
<keyword evidence="2" id="KW-0678">Repressor</keyword>
<dbReference type="SUPFAM" id="SSF46785">
    <property type="entry name" value="Winged helix' DNA-binding domain"/>
    <property type="match status" value="1"/>
</dbReference>
<evidence type="ECO:0000313" key="8">
    <source>
        <dbReference type="EMBL" id="SHD76702.1"/>
    </source>
</evidence>
<evidence type="ECO:0000256" key="2">
    <source>
        <dbReference type="ARBA" id="ARBA00022491"/>
    </source>
</evidence>
<keyword evidence="6" id="KW-0804">Transcription</keyword>
<comment type="similarity">
    <text evidence="1">Belongs to the Fur family.</text>
</comment>
<dbReference type="InterPro" id="IPR043135">
    <property type="entry name" value="Fur_C"/>
</dbReference>
<protein>
    <submittedName>
        <fullName evidence="8">Fe2+/Zn2+ uptake regulation proteins</fullName>
    </submittedName>
</protein>
<reference evidence="8 9" key="1">
    <citation type="submission" date="2016-11" db="EMBL/GenBank/DDBJ databases">
        <authorList>
            <person name="Manzoor S."/>
        </authorList>
    </citation>
    <scope>NUCLEOTIDE SEQUENCE [LARGE SCALE GENOMIC DNA]</scope>
    <source>
        <strain evidence="8">Clostridium ultunense strain Esp</strain>
    </source>
</reference>
<evidence type="ECO:0000256" key="5">
    <source>
        <dbReference type="ARBA" id="ARBA00023125"/>
    </source>
</evidence>
<feature type="binding site" evidence="7">
    <location>
        <position position="95"/>
    </location>
    <ligand>
        <name>Zn(2+)</name>
        <dbReference type="ChEBI" id="CHEBI:29105"/>
    </ligand>
</feature>
<dbReference type="InterPro" id="IPR036390">
    <property type="entry name" value="WH_DNA-bd_sf"/>
</dbReference>
<dbReference type="Pfam" id="PF01475">
    <property type="entry name" value="FUR"/>
    <property type="match status" value="1"/>
</dbReference>
<proteinExistence type="inferred from homology"/>
<dbReference type="GO" id="GO:0003700">
    <property type="term" value="F:DNA-binding transcription factor activity"/>
    <property type="evidence" value="ECO:0007669"/>
    <property type="project" value="InterPro"/>
</dbReference>
<evidence type="ECO:0000313" key="9">
    <source>
        <dbReference type="Proteomes" id="UP000245423"/>
    </source>
</evidence>
<feature type="binding site" evidence="7">
    <location>
        <position position="98"/>
    </location>
    <ligand>
        <name>Zn(2+)</name>
        <dbReference type="ChEBI" id="CHEBI:29105"/>
    </ligand>
</feature>